<evidence type="ECO:0000256" key="2">
    <source>
        <dbReference type="ARBA" id="ARBA00022441"/>
    </source>
</evidence>
<organism evidence="6">
    <name type="scientific">Micromonas pusilla (strain CCMP1545)</name>
    <name type="common">Picoplanktonic green alga</name>
    <dbReference type="NCBI Taxonomy" id="564608"/>
    <lineage>
        <taxon>Eukaryota</taxon>
        <taxon>Viridiplantae</taxon>
        <taxon>Chlorophyta</taxon>
        <taxon>Mamiellophyceae</taxon>
        <taxon>Mamiellales</taxon>
        <taxon>Mamiellaceae</taxon>
        <taxon>Micromonas</taxon>
    </lineage>
</organism>
<dbReference type="RefSeq" id="XP_003059322.1">
    <property type="nucleotide sequence ID" value="XM_003059276.1"/>
</dbReference>
<dbReference type="InterPro" id="IPR006652">
    <property type="entry name" value="Kelch_1"/>
</dbReference>
<dbReference type="PANTHER" id="PTHR47435">
    <property type="entry name" value="KELCH REPEAT PROTEIN (AFU_ORTHOLOGUE AFUA_5G12780)"/>
    <property type="match status" value="1"/>
</dbReference>
<accession>C1MV67</accession>
<evidence type="ECO:0000313" key="6">
    <source>
        <dbReference type="Proteomes" id="UP000001876"/>
    </source>
</evidence>
<dbReference type="OMA" id="FCGRELD"/>
<name>C1MV67_MICPC</name>
<dbReference type="GO" id="GO:0019760">
    <property type="term" value="P:glucosinolate metabolic process"/>
    <property type="evidence" value="ECO:0007669"/>
    <property type="project" value="UniProtKB-ARBA"/>
</dbReference>
<keyword evidence="6" id="KW-1185">Reference proteome</keyword>
<comment type="cofactor">
    <cofactor evidence="1">
        <name>Fe(2+)</name>
        <dbReference type="ChEBI" id="CHEBI:29033"/>
    </cofactor>
</comment>
<dbReference type="InterPro" id="IPR015915">
    <property type="entry name" value="Kelch-typ_b-propeller"/>
</dbReference>
<evidence type="ECO:0000256" key="3">
    <source>
        <dbReference type="ARBA" id="ARBA00022737"/>
    </source>
</evidence>
<evidence type="ECO:0000256" key="1">
    <source>
        <dbReference type="ARBA" id="ARBA00001954"/>
    </source>
</evidence>
<dbReference type="AlphaFoldDB" id="C1MV67"/>
<dbReference type="STRING" id="564608.C1MV67"/>
<dbReference type="GO" id="GO:0005829">
    <property type="term" value="C:cytosol"/>
    <property type="evidence" value="ECO:0007669"/>
    <property type="project" value="TreeGrafter"/>
</dbReference>
<sequence length="355" mass="36944">MAPDPHHVTWRARSPANAPIARSSHGASVINNTLYVFGGEHVARTPIDSVVHALDLTDPNAAFVAIDGGANAPPPRVGHAQASIENVFYVFGGRRGVEMNESPLNDLWAFDVESREWTDLSGGAGDVPCPRSFHVATAARGKLYVFGGCGPADAGRLADLHEYDVASKTWTKLPGSDAIESRGGAGFSSTTDGSTLVIAGGFAGREMKDIHAYDIASKTWRARPAPAPLRPRSVWPVMAFTCYGDHVIGFGGEVDPSERGHDGAGGFANDVVAIEVRTGDAKTLPLGRGGLGAGVGGGDGEEETAVPAPRGWTAAAEWRREGAIVLFGGLSGSDAAPERLGDVQIGYIDRGGLLA</sequence>
<dbReference type="SUPFAM" id="SSF117281">
    <property type="entry name" value="Kelch motif"/>
    <property type="match status" value="2"/>
</dbReference>
<dbReference type="PANTHER" id="PTHR47435:SF4">
    <property type="entry name" value="KELCH REPEAT PROTEIN (AFU_ORTHOLOGUE AFUA_5G12780)"/>
    <property type="match status" value="1"/>
</dbReference>
<dbReference type="Gene3D" id="2.120.10.80">
    <property type="entry name" value="Kelch-type beta propeller"/>
    <property type="match status" value="2"/>
</dbReference>
<protein>
    <submittedName>
        <fullName evidence="5">Predicted protein</fullName>
    </submittedName>
</protein>
<evidence type="ECO:0000256" key="4">
    <source>
        <dbReference type="ARBA" id="ARBA00023004"/>
    </source>
</evidence>
<dbReference type="GO" id="GO:0030234">
    <property type="term" value="F:enzyme regulator activity"/>
    <property type="evidence" value="ECO:0007669"/>
    <property type="project" value="TreeGrafter"/>
</dbReference>
<dbReference type="eggNOG" id="KOG0379">
    <property type="taxonomic scope" value="Eukaryota"/>
</dbReference>
<evidence type="ECO:0000313" key="5">
    <source>
        <dbReference type="EMBL" id="EEH56454.1"/>
    </source>
</evidence>
<dbReference type="Proteomes" id="UP000001876">
    <property type="component" value="Unassembled WGS sequence"/>
</dbReference>
<dbReference type="GeneID" id="9685054"/>
<dbReference type="Pfam" id="PF24681">
    <property type="entry name" value="Kelch_KLHDC2_KLHL20_DRC7"/>
    <property type="match status" value="1"/>
</dbReference>
<dbReference type="SMART" id="SM00612">
    <property type="entry name" value="Kelch"/>
    <property type="match status" value="2"/>
</dbReference>
<keyword evidence="3" id="KW-0677">Repeat</keyword>
<keyword evidence="2" id="KW-0880">Kelch repeat</keyword>
<dbReference type="OrthoDB" id="10250130at2759"/>
<gene>
    <name evidence="5" type="ORF">MICPUCDRAFT_18187</name>
</gene>
<keyword evidence="4" id="KW-0408">Iron</keyword>
<proteinExistence type="predicted"/>
<reference evidence="5 6" key="1">
    <citation type="journal article" date="2009" name="Science">
        <title>Green evolution and dynamic adaptations revealed by genomes of the marine picoeukaryotes Micromonas.</title>
        <authorList>
            <person name="Worden A.Z."/>
            <person name="Lee J.H."/>
            <person name="Mock T."/>
            <person name="Rouze P."/>
            <person name="Simmons M.P."/>
            <person name="Aerts A.L."/>
            <person name="Allen A.E."/>
            <person name="Cuvelier M.L."/>
            <person name="Derelle E."/>
            <person name="Everett M.V."/>
            <person name="Foulon E."/>
            <person name="Grimwood J."/>
            <person name="Gundlach H."/>
            <person name="Henrissat B."/>
            <person name="Napoli C."/>
            <person name="McDonald S.M."/>
            <person name="Parker M.S."/>
            <person name="Rombauts S."/>
            <person name="Salamov A."/>
            <person name="Von Dassow P."/>
            <person name="Badger J.H."/>
            <person name="Coutinho P.M."/>
            <person name="Demir E."/>
            <person name="Dubchak I."/>
            <person name="Gentemann C."/>
            <person name="Eikrem W."/>
            <person name="Gready J.E."/>
            <person name="John U."/>
            <person name="Lanier W."/>
            <person name="Lindquist E.A."/>
            <person name="Lucas S."/>
            <person name="Mayer K.F."/>
            <person name="Moreau H."/>
            <person name="Not F."/>
            <person name="Otillar R."/>
            <person name="Panaud O."/>
            <person name="Pangilinan J."/>
            <person name="Paulsen I."/>
            <person name="Piegu B."/>
            <person name="Poliakov A."/>
            <person name="Robbens S."/>
            <person name="Schmutz J."/>
            <person name="Toulza E."/>
            <person name="Wyss T."/>
            <person name="Zelensky A."/>
            <person name="Zhou K."/>
            <person name="Armbrust E.V."/>
            <person name="Bhattacharya D."/>
            <person name="Goodenough U.W."/>
            <person name="Van de Peer Y."/>
            <person name="Grigoriev I.V."/>
        </authorList>
    </citation>
    <scope>NUCLEOTIDE SEQUENCE [LARGE SCALE GENOMIC DNA]</scope>
    <source>
        <strain evidence="5 6">CCMP1545</strain>
    </source>
</reference>
<dbReference type="EMBL" id="GG663740">
    <property type="protein sequence ID" value="EEH56454.1"/>
    <property type="molecule type" value="Genomic_DNA"/>
</dbReference>
<dbReference type="KEGG" id="mpp:MICPUCDRAFT_18187"/>